<gene>
    <name evidence="9" type="ORF">IV52_GL000936</name>
</gene>
<comment type="cofactor">
    <cofactor evidence="1 8">
        <name>FAD</name>
        <dbReference type="ChEBI" id="CHEBI:57692"/>
    </cofactor>
</comment>
<dbReference type="InterPro" id="IPR029041">
    <property type="entry name" value="FAD-linked_oxidoreductase-like"/>
</dbReference>
<dbReference type="PATRIC" id="fig|1122148.6.peg.960"/>
<comment type="pathway">
    <text evidence="2 8">One-carbon metabolism; tetrahydrofolate interconversion.</text>
</comment>
<evidence type="ECO:0000313" key="10">
    <source>
        <dbReference type="Proteomes" id="UP000051565"/>
    </source>
</evidence>
<evidence type="ECO:0000256" key="1">
    <source>
        <dbReference type="ARBA" id="ARBA00001974"/>
    </source>
</evidence>
<dbReference type="GO" id="GO:0035999">
    <property type="term" value="P:tetrahydrofolate interconversion"/>
    <property type="evidence" value="ECO:0007669"/>
    <property type="project" value="UniProtKB-UniPathway"/>
</dbReference>
<name>A0A0R2JWM2_9LACO</name>
<dbReference type="PANTHER" id="PTHR45754:SF3">
    <property type="entry name" value="METHYLENETETRAHYDROFOLATE REDUCTASE (NADPH)"/>
    <property type="match status" value="1"/>
</dbReference>
<keyword evidence="10" id="KW-1185">Reference proteome</keyword>
<reference evidence="9 10" key="1">
    <citation type="journal article" date="2015" name="Genome Announc.">
        <title>Expanding the biotechnology potential of lactobacilli through comparative genomics of 213 strains and associated genera.</title>
        <authorList>
            <person name="Sun Z."/>
            <person name="Harris H.M."/>
            <person name="McCann A."/>
            <person name="Guo C."/>
            <person name="Argimon S."/>
            <person name="Zhang W."/>
            <person name="Yang X."/>
            <person name="Jeffery I.B."/>
            <person name="Cooney J.C."/>
            <person name="Kagawa T.F."/>
            <person name="Liu W."/>
            <person name="Song Y."/>
            <person name="Salvetti E."/>
            <person name="Wrobel A."/>
            <person name="Rasinkangas P."/>
            <person name="Parkhill J."/>
            <person name="Rea M.C."/>
            <person name="O'Sullivan O."/>
            <person name="Ritari J."/>
            <person name="Douillard F.P."/>
            <person name="Paul Ross R."/>
            <person name="Yang R."/>
            <person name="Briner A.E."/>
            <person name="Felis G.E."/>
            <person name="de Vos W.M."/>
            <person name="Barrangou R."/>
            <person name="Klaenhammer T.R."/>
            <person name="Caufield P.W."/>
            <person name="Cui Y."/>
            <person name="Zhang H."/>
            <person name="O'Toole P.W."/>
        </authorList>
    </citation>
    <scope>NUCLEOTIDE SEQUENCE [LARGE SCALE GENOMIC DNA]</scope>
    <source>
        <strain evidence="9 10">DSM 20690</strain>
    </source>
</reference>
<dbReference type="Gene3D" id="3.20.20.220">
    <property type="match status" value="1"/>
</dbReference>
<dbReference type="GeneID" id="61249926"/>
<dbReference type="PANTHER" id="PTHR45754">
    <property type="entry name" value="METHYLENETETRAHYDROFOLATE REDUCTASE"/>
    <property type="match status" value="1"/>
</dbReference>
<dbReference type="Pfam" id="PF02219">
    <property type="entry name" value="MTHFR"/>
    <property type="match status" value="1"/>
</dbReference>
<accession>A0A0R2JWM2</accession>
<comment type="caution">
    <text evidence="9">The sequence shown here is derived from an EMBL/GenBank/DDBJ whole genome shotgun (WGS) entry which is preliminary data.</text>
</comment>
<evidence type="ECO:0000256" key="2">
    <source>
        <dbReference type="ARBA" id="ARBA00004777"/>
    </source>
</evidence>
<dbReference type="UniPathway" id="UPA00193"/>
<sequence>MDSQSIFQPNPVFSLEVFPPQAQLDNEGFNEKLAILKDINPDFISVTFGAGGQINNQNPLKIADLIQQKSKITAMAHITGLYQSQPQLSKQLAQLKKHHITKILAIRGDYRNSSQPLGDFRHADELIAFIKGHGDFEIAGACYPQNHPESKDTEKEFYYLKQKIKAGLSFLISQMVFNNENFYHFQNQLAAHQIQTPVEVGIMPCTSKKQLQKITHLTGHPIPAKLTTLINYYQSDSKSMRQAGIEFAIQQIIDLSKHHVAGIHLFTMNDVEAAKSIWDATRHTFKS</sequence>
<dbReference type="EMBL" id="JQBT01000033">
    <property type="protein sequence ID" value="KRN78660.1"/>
    <property type="molecule type" value="Genomic_DNA"/>
</dbReference>
<evidence type="ECO:0000256" key="3">
    <source>
        <dbReference type="ARBA" id="ARBA00006743"/>
    </source>
</evidence>
<dbReference type="STRING" id="53444.AYR59_03415"/>
<evidence type="ECO:0000313" key="9">
    <source>
        <dbReference type="EMBL" id="KRN78660.1"/>
    </source>
</evidence>
<protein>
    <recommendedName>
        <fullName evidence="8">Methylenetetrahydrofolate reductase</fullName>
    </recommendedName>
</protein>
<organism evidence="9 10">
    <name type="scientific">Fructilactobacillus lindneri DSM 20690 = JCM 11027</name>
    <dbReference type="NCBI Taxonomy" id="1122148"/>
    <lineage>
        <taxon>Bacteria</taxon>
        <taxon>Bacillati</taxon>
        <taxon>Bacillota</taxon>
        <taxon>Bacilli</taxon>
        <taxon>Lactobacillales</taxon>
        <taxon>Lactobacillaceae</taxon>
        <taxon>Fructilactobacillus</taxon>
    </lineage>
</organism>
<evidence type="ECO:0000256" key="4">
    <source>
        <dbReference type="ARBA" id="ARBA00022630"/>
    </source>
</evidence>
<dbReference type="GO" id="GO:0106312">
    <property type="term" value="F:methylenetetrahydrofolate reductase (NADH) activity"/>
    <property type="evidence" value="ECO:0007669"/>
    <property type="project" value="UniProtKB-EC"/>
</dbReference>
<comment type="catalytic activity">
    <reaction evidence="7">
        <text>(6S)-5-methyl-5,6,7,8-tetrahydrofolate + NAD(+) = (6R)-5,10-methylene-5,6,7,8-tetrahydrofolate + NADH + H(+)</text>
        <dbReference type="Rhea" id="RHEA:19821"/>
        <dbReference type="ChEBI" id="CHEBI:15378"/>
        <dbReference type="ChEBI" id="CHEBI:15636"/>
        <dbReference type="ChEBI" id="CHEBI:18608"/>
        <dbReference type="ChEBI" id="CHEBI:57540"/>
        <dbReference type="ChEBI" id="CHEBI:57945"/>
        <dbReference type="EC" id="1.5.1.54"/>
    </reaction>
    <physiologicalReaction direction="right-to-left" evidence="7">
        <dbReference type="Rhea" id="RHEA:19823"/>
    </physiologicalReaction>
</comment>
<dbReference type="AlphaFoldDB" id="A0A0R2JWM2"/>
<evidence type="ECO:0000256" key="8">
    <source>
        <dbReference type="RuleBase" id="RU003862"/>
    </source>
</evidence>
<dbReference type="OrthoDB" id="9812555at2"/>
<dbReference type="GO" id="GO:0005829">
    <property type="term" value="C:cytosol"/>
    <property type="evidence" value="ECO:0007669"/>
    <property type="project" value="TreeGrafter"/>
</dbReference>
<evidence type="ECO:0000256" key="5">
    <source>
        <dbReference type="ARBA" id="ARBA00022827"/>
    </source>
</evidence>
<evidence type="ECO:0000256" key="7">
    <source>
        <dbReference type="ARBA" id="ARBA00048628"/>
    </source>
</evidence>
<dbReference type="SUPFAM" id="SSF51730">
    <property type="entry name" value="FAD-linked oxidoreductase"/>
    <property type="match status" value="1"/>
</dbReference>
<evidence type="ECO:0000256" key="6">
    <source>
        <dbReference type="ARBA" id="ARBA00023002"/>
    </source>
</evidence>
<keyword evidence="6 8" id="KW-0560">Oxidoreductase</keyword>
<dbReference type="GO" id="GO:0009086">
    <property type="term" value="P:methionine biosynthetic process"/>
    <property type="evidence" value="ECO:0007669"/>
    <property type="project" value="TreeGrafter"/>
</dbReference>
<dbReference type="RefSeq" id="WP_054645903.1">
    <property type="nucleotide sequence ID" value="NZ_FUXS01000002.1"/>
</dbReference>
<dbReference type="CDD" id="cd00537">
    <property type="entry name" value="MTHFR"/>
    <property type="match status" value="1"/>
</dbReference>
<dbReference type="Proteomes" id="UP000051565">
    <property type="component" value="Unassembled WGS sequence"/>
</dbReference>
<dbReference type="InterPro" id="IPR003171">
    <property type="entry name" value="Mehydrof_redctse-like"/>
</dbReference>
<keyword evidence="5 8" id="KW-0274">FAD</keyword>
<dbReference type="GO" id="GO:0071949">
    <property type="term" value="F:FAD binding"/>
    <property type="evidence" value="ECO:0007669"/>
    <property type="project" value="TreeGrafter"/>
</dbReference>
<comment type="similarity">
    <text evidence="3 8">Belongs to the methylenetetrahydrofolate reductase family.</text>
</comment>
<proteinExistence type="inferred from homology"/>
<keyword evidence="4 8" id="KW-0285">Flavoprotein</keyword>